<evidence type="ECO:0000313" key="2">
    <source>
        <dbReference type="EMBL" id="CAK9101278.1"/>
    </source>
</evidence>
<dbReference type="Proteomes" id="UP001642464">
    <property type="component" value="Unassembled WGS sequence"/>
</dbReference>
<keyword evidence="1" id="KW-0472">Membrane</keyword>
<keyword evidence="1" id="KW-1133">Transmembrane helix</keyword>
<proteinExistence type="predicted"/>
<accession>A0ABP0RLQ3</accession>
<evidence type="ECO:0000256" key="1">
    <source>
        <dbReference type="SAM" id="Phobius"/>
    </source>
</evidence>
<sequence>MVIVTRLLDSQQLHNQNSKRVKGGAVLTPELFDLAELYRTCSHQSSLSLKSPTSLAGKPSSLTLTSSTALVEYLLDLTSSFESEQLTWEPSFDLQLDEKLGDPGSLEDFLMEEHLYQVEELMPPEDTSLMTTKHWKTLVMHTQAQLKSMNTLVDQAIKQEHQEQADVTLKYEPFESVSNHSDLSKIRLVVMFDASHAQAAGGASDSAEYICRFWSIIFDPKPKLRERLQEGSALRPTLVTDAKALYDAWHKETTTSASSSVDKRTYLEIKVAKQQTTDLELKVVSNGRHRIKLAWDPQYTSEEPSYEDENVLQDEAADTGPTSWPSSKPLRTPTAMMIYFTQIKAVTAEPTGDFTQLKPDGLCLAGDEPAEEWSILTYMFLFILFITLIVKLRVAQARNERHFDSALDDQCLFFDRRISQLENDLVKAAEANAETHRHHNEMMEQWRLEQQEAEEIDQSFRQRQALPSRCYRELLDHFDEDCPLTTGTHVTPFGHTFHVRADCHGLKQAHRVDRRPCCAFCNPTPQTPHRVNGLSGTTLQEDMMSWRRDYGNLPYEEWMID</sequence>
<protein>
    <submittedName>
        <fullName evidence="2">Uncharacterized protein</fullName>
    </submittedName>
</protein>
<reference evidence="2 3" key="1">
    <citation type="submission" date="2024-02" db="EMBL/GenBank/DDBJ databases">
        <authorList>
            <person name="Chen Y."/>
            <person name="Shah S."/>
            <person name="Dougan E. K."/>
            <person name="Thang M."/>
            <person name="Chan C."/>
        </authorList>
    </citation>
    <scope>NUCLEOTIDE SEQUENCE [LARGE SCALE GENOMIC DNA]</scope>
</reference>
<feature type="transmembrane region" description="Helical" evidence="1">
    <location>
        <begin position="373"/>
        <end position="392"/>
    </location>
</feature>
<keyword evidence="3" id="KW-1185">Reference proteome</keyword>
<name>A0ABP0RLQ3_9DINO</name>
<organism evidence="2 3">
    <name type="scientific">Durusdinium trenchii</name>
    <dbReference type="NCBI Taxonomy" id="1381693"/>
    <lineage>
        <taxon>Eukaryota</taxon>
        <taxon>Sar</taxon>
        <taxon>Alveolata</taxon>
        <taxon>Dinophyceae</taxon>
        <taxon>Suessiales</taxon>
        <taxon>Symbiodiniaceae</taxon>
        <taxon>Durusdinium</taxon>
    </lineage>
</organism>
<gene>
    <name evidence="2" type="ORF">SCF082_LOCUS47368</name>
</gene>
<evidence type="ECO:0000313" key="3">
    <source>
        <dbReference type="Proteomes" id="UP001642464"/>
    </source>
</evidence>
<keyword evidence="1" id="KW-0812">Transmembrane</keyword>
<comment type="caution">
    <text evidence="2">The sequence shown here is derived from an EMBL/GenBank/DDBJ whole genome shotgun (WGS) entry which is preliminary data.</text>
</comment>
<dbReference type="EMBL" id="CAXAMM010041796">
    <property type="protein sequence ID" value="CAK9101278.1"/>
    <property type="molecule type" value="Genomic_DNA"/>
</dbReference>